<sequence length="103" mass="11157">MGRFGDLLRGGSQGQSLRLVMVSRLLDPNAYLVLQDHQQGNGAGPDRQRSRPARRGLIGLVGAKGAGRCPHNRGRPTERDDAVVTPALGWMDLDGRRVSMVRG</sequence>
<comment type="caution">
    <text evidence="1">The sequence shown here is derived from an EMBL/GenBank/DDBJ whole genome shotgun (WGS) entry which is preliminary data.</text>
</comment>
<dbReference type="EMBL" id="JAPTMY010000001">
    <property type="protein sequence ID" value="MCZ0856528.1"/>
    <property type="molecule type" value="Genomic_DNA"/>
</dbReference>
<organism evidence="1 2">
    <name type="scientific">Actinomyces israelii</name>
    <dbReference type="NCBI Taxonomy" id="1659"/>
    <lineage>
        <taxon>Bacteria</taxon>
        <taxon>Bacillati</taxon>
        <taxon>Actinomycetota</taxon>
        <taxon>Actinomycetes</taxon>
        <taxon>Actinomycetales</taxon>
        <taxon>Actinomycetaceae</taxon>
        <taxon>Actinomyces</taxon>
    </lineage>
</organism>
<dbReference type="Proteomes" id="UP001072034">
    <property type="component" value="Unassembled WGS sequence"/>
</dbReference>
<protein>
    <submittedName>
        <fullName evidence="1">Uncharacterized protein</fullName>
    </submittedName>
</protein>
<evidence type="ECO:0000313" key="1">
    <source>
        <dbReference type="EMBL" id="MCZ0856528.1"/>
    </source>
</evidence>
<reference evidence="1" key="1">
    <citation type="submission" date="2022-10" db="EMBL/GenBank/DDBJ databases">
        <title>Genome sequence of Actinomyces israelii ATCC 10048.</title>
        <authorList>
            <person name="Watt R.M."/>
            <person name="Tong W.M."/>
        </authorList>
    </citation>
    <scope>NUCLEOTIDE SEQUENCE</scope>
    <source>
        <strain evidence="1">ATCC 10048</strain>
    </source>
</reference>
<gene>
    <name evidence="1" type="ORF">OHJ16_00495</name>
</gene>
<name>A0ABT4I464_9ACTO</name>
<keyword evidence="2" id="KW-1185">Reference proteome</keyword>
<dbReference type="RefSeq" id="WP_268916318.1">
    <property type="nucleotide sequence ID" value="NZ_JAPTMY010000001.1"/>
</dbReference>
<proteinExistence type="predicted"/>
<accession>A0ABT4I464</accession>
<evidence type="ECO:0000313" key="2">
    <source>
        <dbReference type="Proteomes" id="UP001072034"/>
    </source>
</evidence>